<dbReference type="SUPFAM" id="SSF51604">
    <property type="entry name" value="Enolase C-terminal domain-like"/>
    <property type="match status" value="1"/>
</dbReference>
<organism evidence="4 5">
    <name type="scientific">Nitratireductor indicus C115</name>
    <dbReference type="NCBI Taxonomy" id="1231190"/>
    <lineage>
        <taxon>Bacteria</taxon>
        <taxon>Pseudomonadati</taxon>
        <taxon>Pseudomonadota</taxon>
        <taxon>Alphaproteobacteria</taxon>
        <taxon>Hyphomicrobiales</taxon>
        <taxon>Phyllobacteriaceae</taxon>
        <taxon>Nitratireductor</taxon>
    </lineage>
</organism>
<dbReference type="InterPro" id="IPR029065">
    <property type="entry name" value="Enolase_C-like"/>
</dbReference>
<evidence type="ECO:0000256" key="2">
    <source>
        <dbReference type="SAM" id="MobiDB-lite"/>
    </source>
</evidence>
<keyword evidence="5" id="KW-1185">Reference proteome</keyword>
<accession>K2PNE3</accession>
<dbReference type="SUPFAM" id="SSF54826">
    <property type="entry name" value="Enolase N-terminal domain-like"/>
    <property type="match status" value="1"/>
</dbReference>
<dbReference type="Pfam" id="PF13378">
    <property type="entry name" value="MR_MLE_C"/>
    <property type="match status" value="1"/>
</dbReference>
<evidence type="ECO:0000259" key="3">
    <source>
        <dbReference type="SMART" id="SM00922"/>
    </source>
</evidence>
<keyword evidence="1" id="KW-0456">Lyase</keyword>
<dbReference type="AlphaFoldDB" id="K2PNE3"/>
<sequence>MEIKEIRTLILNDRPNQLWLEIETDEGVTGLGETFFGAQSVAAYVHTVAAPHLIGKNPLDIEGHARALKPRHGFRSNGAEIRGNSAIDIALWDLMGKAFDAPLHTCLGGASRNEIAVYNTCAGYNYLKPSVRLAQARSLDWGGTEQGPYDDLQAFLDTPEDLARSLIDEGYTAMKIWPFDRAAMKHGGQYIDREDLEAGIDIVRRIRKAVGDRIGIMMECHSLWNLPTAKRIARRLEEFDLEWLEDMVRPDDIGALAELSAFTSTPICASELMGTRHNYRDLLEARAASVVMIDLTWCGGPTEARKIAAMADTYSRPVTMHDCTGPVSFACGVHLSMHAPNAMLQEMTRAHYSSWYRDVVDGLPLVENGRVMAPQSPGHGLSLSKGLRKNPGLQVQVTRQE</sequence>
<dbReference type="InterPro" id="IPR034593">
    <property type="entry name" value="DgoD-like"/>
</dbReference>
<feature type="region of interest" description="Disordered" evidence="2">
    <location>
        <begin position="376"/>
        <end position="401"/>
    </location>
</feature>
<protein>
    <submittedName>
        <fullName evidence="4">2-oxo-3-deoxygalactonate 6-phosphate aldolase</fullName>
    </submittedName>
</protein>
<dbReference type="PATRIC" id="fig|1231190.3.peg.2292"/>
<dbReference type="InterPro" id="IPR029017">
    <property type="entry name" value="Enolase-like_N"/>
</dbReference>
<dbReference type="CDD" id="cd03316">
    <property type="entry name" value="MR_like"/>
    <property type="match status" value="1"/>
</dbReference>
<evidence type="ECO:0000256" key="1">
    <source>
        <dbReference type="ARBA" id="ARBA00023239"/>
    </source>
</evidence>
<dbReference type="SFLD" id="SFLDG00179">
    <property type="entry name" value="mandelate_racemase"/>
    <property type="match status" value="1"/>
</dbReference>
<reference evidence="4 5" key="1">
    <citation type="journal article" date="2012" name="J. Bacteriol.">
        <title>Genome Sequence of Nitratireductor indicus Type Strain C115.</title>
        <authorList>
            <person name="Lai Q."/>
            <person name="Li G."/>
            <person name="Yu Z."/>
            <person name="Shao Z."/>
        </authorList>
    </citation>
    <scope>NUCLEOTIDE SEQUENCE [LARGE SCALE GENOMIC DNA]</scope>
    <source>
        <strain evidence="4 5">C115</strain>
    </source>
</reference>
<dbReference type="RefSeq" id="WP_009756585.1">
    <property type="nucleotide sequence ID" value="NZ_AMSI01000006.1"/>
</dbReference>
<dbReference type="Proteomes" id="UP000007374">
    <property type="component" value="Unassembled WGS sequence"/>
</dbReference>
<name>K2PNE3_9HYPH</name>
<evidence type="ECO:0000313" key="5">
    <source>
        <dbReference type="Proteomes" id="UP000007374"/>
    </source>
</evidence>
<dbReference type="GO" id="GO:0016829">
    <property type="term" value="F:lyase activity"/>
    <property type="evidence" value="ECO:0007669"/>
    <property type="project" value="UniProtKB-KW"/>
</dbReference>
<proteinExistence type="predicted"/>
<gene>
    <name evidence="4" type="ORF">NA8A_10983</name>
</gene>
<dbReference type="SFLD" id="SFLDS00001">
    <property type="entry name" value="Enolase"/>
    <property type="match status" value="1"/>
</dbReference>
<dbReference type="EMBL" id="AMSI01000006">
    <property type="protein sequence ID" value="EKF42582.1"/>
    <property type="molecule type" value="Genomic_DNA"/>
</dbReference>
<dbReference type="InterPro" id="IPR036849">
    <property type="entry name" value="Enolase-like_C_sf"/>
</dbReference>
<dbReference type="OrthoDB" id="9775441at2"/>
<feature type="domain" description="Mandelate racemase/muconate lactonizing enzyme C-terminal" evidence="3">
    <location>
        <begin position="159"/>
        <end position="266"/>
    </location>
</feature>
<dbReference type="InterPro" id="IPR013342">
    <property type="entry name" value="Mandelate_racemase_C"/>
</dbReference>
<dbReference type="PANTHER" id="PTHR48080:SF2">
    <property type="entry name" value="D-GALACTONATE DEHYDRATASE"/>
    <property type="match status" value="1"/>
</dbReference>
<dbReference type="SMART" id="SM00922">
    <property type="entry name" value="MR_MLE"/>
    <property type="match status" value="1"/>
</dbReference>
<dbReference type="Gene3D" id="3.20.20.120">
    <property type="entry name" value="Enolase-like C-terminal domain"/>
    <property type="match status" value="1"/>
</dbReference>
<dbReference type="PANTHER" id="PTHR48080">
    <property type="entry name" value="D-GALACTONATE DEHYDRATASE-RELATED"/>
    <property type="match status" value="1"/>
</dbReference>
<dbReference type="InterPro" id="IPR013341">
    <property type="entry name" value="Mandelate_racemase_N_dom"/>
</dbReference>
<dbReference type="STRING" id="721133.SAMN05216176_106230"/>
<comment type="caution">
    <text evidence="4">The sequence shown here is derived from an EMBL/GenBank/DDBJ whole genome shotgun (WGS) entry which is preliminary data.</text>
</comment>
<dbReference type="eggNOG" id="COG4948">
    <property type="taxonomic scope" value="Bacteria"/>
</dbReference>
<dbReference type="Gene3D" id="3.30.390.10">
    <property type="entry name" value="Enolase-like, N-terminal domain"/>
    <property type="match status" value="1"/>
</dbReference>
<dbReference type="Pfam" id="PF02746">
    <property type="entry name" value="MR_MLE_N"/>
    <property type="match status" value="1"/>
</dbReference>
<evidence type="ECO:0000313" key="4">
    <source>
        <dbReference type="EMBL" id="EKF42582.1"/>
    </source>
</evidence>